<dbReference type="Pfam" id="PF00384">
    <property type="entry name" value="Molybdopterin"/>
    <property type="match status" value="1"/>
</dbReference>
<evidence type="ECO:0000259" key="6">
    <source>
        <dbReference type="Pfam" id="PF01568"/>
    </source>
</evidence>
<dbReference type="Gene3D" id="3.30.2070.10">
    <property type="entry name" value="Formate dehydrogenase/DMSO reductase"/>
    <property type="match status" value="1"/>
</dbReference>
<sequence>MSSNKNKVACPMDCYDACQGQMYDGNIKGSKENFVTNGKLCVNFANLLKEENLQNSLFQGKTISLDESLNILLDKLKSTTPAKTLFYTGSGNLGLMQSSTKKFFTQYGSTLTKGSLCDGGGGAGIKAGRQNVINPPIQKLIDADIIIVWGRNFSVTSSHMYNLVKDKTFVTIDPICTDIAKKSKIHMQNNPKTDYELALLFTRFAHMQDLEDRDFIEEFGTGADWFFDISRNRPVVSYEATTGVPLSQVNDFFDLIEGKKVAIMLGLGVQKYFEGAQIMRCIDSFAAYMGYHKQDAGGVWYLSDSAYGYKKQFEIKGSNKKVSVAKTDFASFDLVFIQGGNPAVSAPNSAKVKEGLKKSFVVYFGTTLNDTCEYADLIIPSSSFLSKKDVRLSYGHEFKAISEVVVPKNENSISEYELANYLLEKFNFDKLKDEDEVISYYANHKPDLKDFDTFEFIEEVEIEPLYKDKTSDNFYFITAKSKNSLNSQFAKDDFVYLHSSTNFKDNDNVTISSKYGSAKFIVKINDDIKSDCVFLFAGNKNANYLTPFDEDESSNSAMYQEVLVEIELS</sequence>
<dbReference type="GO" id="GO:0046872">
    <property type="term" value="F:metal ion binding"/>
    <property type="evidence" value="ECO:0007669"/>
    <property type="project" value="UniProtKB-KW"/>
</dbReference>
<dbReference type="EMBL" id="CP042652">
    <property type="protein sequence ID" value="QKE29541.1"/>
    <property type="molecule type" value="Genomic_DNA"/>
</dbReference>
<dbReference type="GO" id="GO:0016491">
    <property type="term" value="F:oxidoreductase activity"/>
    <property type="evidence" value="ECO:0007669"/>
    <property type="project" value="InterPro"/>
</dbReference>
<dbReference type="GO" id="GO:0043546">
    <property type="term" value="F:molybdopterin cofactor binding"/>
    <property type="evidence" value="ECO:0007669"/>
    <property type="project" value="InterPro"/>
</dbReference>
<dbReference type="InterPro" id="IPR009010">
    <property type="entry name" value="Asp_de-COase-like_dom_sf"/>
</dbReference>
<evidence type="ECO:0000256" key="2">
    <source>
        <dbReference type="ARBA" id="ARBA00022723"/>
    </source>
</evidence>
<keyword evidence="2" id="KW-0479">Metal-binding</keyword>
<dbReference type="InterPro" id="IPR006657">
    <property type="entry name" value="MoPterin_dinucl-bd_dom"/>
</dbReference>
<evidence type="ECO:0000313" key="8">
    <source>
        <dbReference type="Proteomes" id="UP000503483"/>
    </source>
</evidence>
<reference evidence="7 8" key="1">
    <citation type="submission" date="2019-08" db="EMBL/GenBank/DDBJ databases">
        <title>Complete genome sequence of Arcobacter acticola.</title>
        <authorList>
            <person name="Miller W."/>
        </authorList>
    </citation>
    <scope>NUCLEOTIDE SEQUENCE [LARGE SCALE GENOMIC DNA]</scope>
    <source>
        <strain evidence="7 8">KCTC 52212</strain>
    </source>
</reference>
<feature type="domain" description="Molybdopterin dinucleotide-binding" evidence="6">
    <location>
        <begin position="493"/>
        <end position="562"/>
    </location>
</feature>
<dbReference type="SUPFAM" id="SSF53706">
    <property type="entry name" value="Formate dehydrogenase/DMSO reductase, domains 1-3"/>
    <property type="match status" value="1"/>
</dbReference>
<evidence type="ECO:0000256" key="1">
    <source>
        <dbReference type="ARBA" id="ARBA00010312"/>
    </source>
</evidence>
<proteinExistence type="inferred from homology"/>
<evidence type="ECO:0000259" key="5">
    <source>
        <dbReference type="Pfam" id="PF00384"/>
    </source>
</evidence>
<dbReference type="CDD" id="cd02775">
    <property type="entry name" value="MopB_CT"/>
    <property type="match status" value="1"/>
</dbReference>
<dbReference type="SUPFAM" id="SSF50692">
    <property type="entry name" value="ADC-like"/>
    <property type="match status" value="1"/>
</dbReference>
<dbReference type="InterPro" id="IPR006656">
    <property type="entry name" value="Mopterin_OxRdtase"/>
</dbReference>
<feature type="domain" description="Molybdopterin oxidoreductase" evidence="5">
    <location>
        <begin position="64"/>
        <end position="424"/>
    </location>
</feature>
<dbReference type="GO" id="GO:0051536">
    <property type="term" value="F:iron-sulfur cluster binding"/>
    <property type="evidence" value="ECO:0007669"/>
    <property type="project" value="UniProtKB-KW"/>
</dbReference>
<dbReference type="KEGG" id="paco:AACT_2447"/>
<evidence type="ECO:0000256" key="3">
    <source>
        <dbReference type="ARBA" id="ARBA00023004"/>
    </source>
</evidence>
<keyword evidence="3" id="KW-0408">Iron</keyword>
<dbReference type="Gene3D" id="3.40.50.740">
    <property type="match status" value="1"/>
</dbReference>
<dbReference type="AlphaFoldDB" id="A0A6M8EQU7"/>
<keyword evidence="8" id="KW-1185">Reference proteome</keyword>
<protein>
    <submittedName>
        <fullName evidence="7">Putative molybdopterin-binding oxidoreductase</fullName>
    </submittedName>
</protein>
<dbReference type="Pfam" id="PF01568">
    <property type="entry name" value="Molydop_binding"/>
    <property type="match status" value="1"/>
</dbReference>
<dbReference type="PANTHER" id="PTHR43742">
    <property type="entry name" value="TRIMETHYLAMINE-N-OXIDE REDUCTASE"/>
    <property type="match status" value="1"/>
</dbReference>
<dbReference type="Proteomes" id="UP000503483">
    <property type="component" value="Chromosome"/>
</dbReference>
<keyword evidence="4" id="KW-0411">Iron-sulfur</keyword>
<organism evidence="7 8">
    <name type="scientific">Arcobacter acticola</name>
    <dbReference type="NCBI Taxonomy" id="1849015"/>
    <lineage>
        <taxon>Bacteria</taxon>
        <taxon>Pseudomonadati</taxon>
        <taxon>Campylobacterota</taxon>
        <taxon>Epsilonproteobacteria</taxon>
        <taxon>Campylobacterales</taxon>
        <taxon>Arcobacteraceae</taxon>
        <taxon>Arcobacter</taxon>
    </lineage>
</organism>
<dbReference type="Gene3D" id="3.40.228.10">
    <property type="entry name" value="Dimethylsulfoxide Reductase, domain 2"/>
    <property type="match status" value="1"/>
</dbReference>
<dbReference type="PANTHER" id="PTHR43742:SF6">
    <property type="entry name" value="OXIDOREDUCTASE YYAE-RELATED"/>
    <property type="match status" value="1"/>
</dbReference>
<name>A0A6M8EQU7_9BACT</name>
<comment type="similarity">
    <text evidence="1">Belongs to the prokaryotic molybdopterin-containing oxidoreductase family.</text>
</comment>
<dbReference type="InterPro" id="IPR050612">
    <property type="entry name" value="Prok_Mopterin_Oxidored"/>
</dbReference>
<accession>A0A6M8EQU7</accession>
<gene>
    <name evidence="7" type="ORF">AACT_2447</name>
</gene>
<dbReference type="RefSeq" id="WP_172127324.1">
    <property type="nucleotide sequence ID" value="NZ_CP042652.1"/>
</dbReference>
<evidence type="ECO:0000256" key="4">
    <source>
        <dbReference type="ARBA" id="ARBA00023014"/>
    </source>
</evidence>
<evidence type="ECO:0000313" key="7">
    <source>
        <dbReference type="EMBL" id="QKE29541.1"/>
    </source>
</evidence>